<evidence type="ECO:0000313" key="2">
    <source>
        <dbReference type="Proteomes" id="UP000485058"/>
    </source>
</evidence>
<sequence length="100" mass="10849">MHANLVAWASRPRLAIGIARGEVGRLGVLCYDSFYNAKTPEVSHLKDSPALAPRCCGQAPPTWGCPRNVTISASHWSLCSRTATCAREQITSARRVSLAR</sequence>
<evidence type="ECO:0000313" key="1">
    <source>
        <dbReference type="EMBL" id="GFH30520.1"/>
    </source>
</evidence>
<organism evidence="1 2">
    <name type="scientific">Haematococcus lacustris</name>
    <name type="common">Green alga</name>
    <name type="synonym">Haematococcus pluvialis</name>
    <dbReference type="NCBI Taxonomy" id="44745"/>
    <lineage>
        <taxon>Eukaryota</taxon>
        <taxon>Viridiplantae</taxon>
        <taxon>Chlorophyta</taxon>
        <taxon>core chlorophytes</taxon>
        <taxon>Chlorophyceae</taxon>
        <taxon>CS clade</taxon>
        <taxon>Chlamydomonadales</taxon>
        <taxon>Haematococcaceae</taxon>
        <taxon>Haematococcus</taxon>
    </lineage>
</organism>
<gene>
    <name evidence="1" type="ORF">HaLaN_29392</name>
</gene>
<accession>A0A6A0ACD2</accession>
<comment type="caution">
    <text evidence="1">The sequence shown here is derived from an EMBL/GenBank/DDBJ whole genome shotgun (WGS) entry which is preliminary data.</text>
</comment>
<dbReference type="Proteomes" id="UP000485058">
    <property type="component" value="Unassembled WGS sequence"/>
</dbReference>
<dbReference type="AlphaFoldDB" id="A0A6A0ACD2"/>
<name>A0A6A0ACD2_HAELA</name>
<proteinExistence type="predicted"/>
<keyword evidence="2" id="KW-1185">Reference proteome</keyword>
<dbReference type="EMBL" id="BLLF01004961">
    <property type="protein sequence ID" value="GFH30520.1"/>
    <property type="molecule type" value="Genomic_DNA"/>
</dbReference>
<protein>
    <submittedName>
        <fullName evidence="1">Uncharacterized protein</fullName>
    </submittedName>
</protein>
<reference evidence="1 2" key="1">
    <citation type="submission" date="2020-02" db="EMBL/GenBank/DDBJ databases">
        <title>Draft genome sequence of Haematococcus lacustris strain NIES-144.</title>
        <authorList>
            <person name="Morimoto D."/>
            <person name="Nakagawa S."/>
            <person name="Yoshida T."/>
            <person name="Sawayama S."/>
        </authorList>
    </citation>
    <scope>NUCLEOTIDE SEQUENCE [LARGE SCALE GENOMIC DNA]</scope>
    <source>
        <strain evidence="1 2">NIES-144</strain>
    </source>
</reference>